<dbReference type="EMBL" id="MU004232">
    <property type="protein sequence ID" value="KAF2672063.1"/>
    <property type="molecule type" value="Genomic_DNA"/>
</dbReference>
<sequence>MRLDLVLTVLYVLTFIVGVISLVDSYRYGDPAVIVARSYALLLNLAVGWGHWKAFKKERAAWKGRRGKCGHCGSNIGTRRGVWAGLNGGENSWMPIVPFLGGAGVERCEDGEDGQGHGGESEALLATPSGDEGEGMYGSMGSMGNASGETENLVRKKSVKRVIGEGWIGGRAKGKMKATDDHGEDDESGGIGKIHV</sequence>
<reference evidence="3" key="1">
    <citation type="journal article" date="2020" name="Stud. Mycol.">
        <title>101 Dothideomycetes genomes: a test case for predicting lifestyles and emergence of pathogens.</title>
        <authorList>
            <person name="Haridas S."/>
            <person name="Albert R."/>
            <person name="Binder M."/>
            <person name="Bloem J."/>
            <person name="Labutti K."/>
            <person name="Salamov A."/>
            <person name="Andreopoulos B."/>
            <person name="Baker S."/>
            <person name="Barry K."/>
            <person name="Bills G."/>
            <person name="Bluhm B."/>
            <person name="Cannon C."/>
            <person name="Castanera R."/>
            <person name="Culley D."/>
            <person name="Daum C."/>
            <person name="Ezra D."/>
            <person name="Gonzalez J."/>
            <person name="Henrissat B."/>
            <person name="Kuo A."/>
            <person name="Liang C."/>
            <person name="Lipzen A."/>
            <person name="Lutzoni F."/>
            <person name="Magnuson J."/>
            <person name="Mondo S."/>
            <person name="Nolan M."/>
            <person name="Ohm R."/>
            <person name="Pangilinan J."/>
            <person name="Park H.-J."/>
            <person name="Ramirez L."/>
            <person name="Alfaro M."/>
            <person name="Sun H."/>
            <person name="Tritt A."/>
            <person name="Yoshinaga Y."/>
            <person name="Zwiers L.-H."/>
            <person name="Turgeon B."/>
            <person name="Goodwin S."/>
            <person name="Spatafora J."/>
            <person name="Crous P."/>
            <person name="Grigoriev I."/>
        </authorList>
    </citation>
    <scope>NUCLEOTIDE SEQUENCE</scope>
    <source>
        <strain evidence="3">CBS 115976</strain>
    </source>
</reference>
<evidence type="ECO:0000313" key="4">
    <source>
        <dbReference type="Proteomes" id="UP000799302"/>
    </source>
</evidence>
<feature type="region of interest" description="Disordered" evidence="1">
    <location>
        <begin position="172"/>
        <end position="196"/>
    </location>
</feature>
<feature type="transmembrane region" description="Helical" evidence="2">
    <location>
        <begin position="35"/>
        <end position="55"/>
    </location>
</feature>
<protein>
    <submittedName>
        <fullName evidence="3">Uncharacterized protein</fullName>
    </submittedName>
</protein>
<keyword evidence="2" id="KW-0472">Membrane</keyword>
<dbReference type="Proteomes" id="UP000799302">
    <property type="component" value="Unassembled WGS sequence"/>
</dbReference>
<keyword evidence="4" id="KW-1185">Reference proteome</keyword>
<evidence type="ECO:0000256" key="1">
    <source>
        <dbReference type="SAM" id="MobiDB-lite"/>
    </source>
</evidence>
<evidence type="ECO:0000256" key="2">
    <source>
        <dbReference type="SAM" id="Phobius"/>
    </source>
</evidence>
<dbReference type="AlphaFoldDB" id="A0A6A6UKR1"/>
<feature type="transmembrane region" description="Helical" evidence="2">
    <location>
        <begin position="5"/>
        <end position="23"/>
    </location>
</feature>
<keyword evidence="2" id="KW-1133">Transmembrane helix</keyword>
<proteinExistence type="predicted"/>
<keyword evidence="2" id="KW-0812">Transmembrane</keyword>
<gene>
    <name evidence="3" type="ORF">BT63DRAFT_186947</name>
</gene>
<name>A0A6A6UKR1_9PEZI</name>
<feature type="region of interest" description="Disordered" evidence="1">
    <location>
        <begin position="108"/>
        <end position="130"/>
    </location>
</feature>
<organism evidence="3 4">
    <name type="scientific">Microthyrium microscopicum</name>
    <dbReference type="NCBI Taxonomy" id="703497"/>
    <lineage>
        <taxon>Eukaryota</taxon>
        <taxon>Fungi</taxon>
        <taxon>Dikarya</taxon>
        <taxon>Ascomycota</taxon>
        <taxon>Pezizomycotina</taxon>
        <taxon>Dothideomycetes</taxon>
        <taxon>Dothideomycetes incertae sedis</taxon>
        <taxon>Microthyriales</taxon>
        <taxon>Microthyriaceae</taxon>
        <taxon>Microthyrium</taxon>
    </lineage>
</organism>
<accession>A0A6A6UKR1</accession>
<evidence type="ECO:0000313" key="3">
    <source>
        <dbReference type="EMBL" id="KAF2672063.1"/>
    </source>
</evidence>